<dbReference type="AlphaFoldDB" id="A0A244CRJ3"/>
<evidence type="ECO:0000256" key="1">
    <source>
        <dbReference type="ARBA" id="ARBA00022729"/>
    </source>
</evidence>
<reference evidence="6 7" key="1">
    <citation type="submission" date="2017-02" db="EMBL/GenBank/DDBJ databases">
        <title>Pseudoalteromonas ulvae TC14 Genome.</title>
        <authorList>
            <person name="Molmeret M."/>
        </authorList>
    </citation>
    <scope>NUCLEOTIDE SEQUENCE [LARGE SCALE GENOMIC DNA]</scope>
    <source>
        <strain evidence="6">TC14</strain>
    </source>
</reference>
<dbReference type="SMART" id="SM00237">
    <property type="entry name" value="Calx_beta"/>
    <property type="match status" value="2"/>
</dbReference>
<evidence type="ECO:0000259" key="5">
    <source>
        <dbReference type="SMART" id="SM00237"/>
    </source>
</evidence>
<evidence type="ECO:0000313" key="7">
    <source>
        <dbReference type="Proteomes" id="UP000194841"/>
    </source>
</evidence>
<dbReference type="InterPro" id="IPR038081">
    <property type="entry name" value="CalX-like_sf"/>
</dbReference>
<gene>
    <name evidence="6" type="ORF">B1199_07715</name>
</gene>
<evidence type="ECO:0000256" key="3">
    <source>
        <dbReference type="ARBA" id="ARBA00022837"/>
    </source>
</evidence>
<dbReference type="GO" id="GO:0016020">
    <property type="term" value="C:membrane"/>
    <property type="evidence" value="ECO:0007669"/>
    <property type="project" value="InterPro"/>
</dbReference>
<evidence type="ECO:0000256" key="4">
    <source>
        <dbReference type="SAM" id="SignalP"/>
    </source>
</evidence>
<dbReference type="OrthoDB" id="275270at2"/>
<dbReference type="InterPro" id="IPR008757">
    <property type="entry name" value="Peptidase_M6-like_domain"/>
</dbReference>
<evidence type="ECO:0000313" key="6">
    <source>
        <dbReference type="EMBL" id="OUL58231.1"/>
    </source>
</evidence>
<dbReference type="InterPro" id="IPR003644">
    <property type="entry name" value="Calx_beta"/>
</dbReference>
<feature type="chain" id="PRO_5011307006" description="Calx-beta domain-containing protein" evidence="4">
    <location>
        <begin position="22"/>
        <end position="1008"/>
    </location>
</feature>
<dbReference type="Pfam" id="PF03160">
    <property type="entry name" value="Calx-beta"/>
    <property type="match status" value="1"/>
</dbReference>
<dbReference type="NCBIfam" id="TIGR03296">
    <property type="entry name" value="M6dom_TIGR03296"/>
    <property type="match status" value="1"/>
</dbReference>
<keyword evidence="1 4" id="KW-0732">Signal</keyword>
<accession>A0A244CRJ3</accession>
<dbReference type="GO" id="GO:0006508">
    <property type="term" value="P:proteolysis"/>
    <property type="evidence" value="ECO:0007669"/>
    <property type="project" value="InterPro"/>
</dbReference>
<dbReference type="PANTHER" id="PTHR41775">
    <property type="entry name" value="SECRETED PROTEIN-RELATED"/>
    <property type="match status" value="1"/>
</dbReference>
<feature type="domain" description="Calx-beta" evidence="5">
    <location>
        <begin position="742"/>
        <end position="842"/>
    </location>
</feature>
<dbReference type="PANTHER" id="PTHR41775:SF1">
    <property type="entry name" value="PEPTIDASE M6-LIKE DOMAIN-CONTAINING PROTEIN"/>
    <property type="match status" value="1"/>
</dbReference>
<dbReference type="SUPFAM" id="SSF55486">
    <property type="entry name" value="Metalloproteases ('zincins'), catalytic domain"/>
    <property type="match status" value="1"/>
</dbReference>
<dbReference type="Proteomes" id="UP000194841">
    <property type="component" value="Unassembled WGS sequence"/>
</dbReference>
<dbReference type="Gene3D" id="2.60.40.2030">
    <property type="match status" value="2"/>
</dbReference>
<keyword evidence="2" id="KW-0677">Repeat</keyword>
<dbReference type="RefSeq" id="WP_086743539.1">
    <property type="nucleotide sequence ID" value="NZ_MWPV01000002.1"/>
</dbReference>
<evidence type="ECO:0000256" key="2">
    <source>
        <dbReference type="ARBA" id="ARBA00022737"/>
    </source>
</evidence>
<dbReference type="SUPFAM" id="SSF141072">
    <property type="entry name" value="CalX-like"/>
    <property type="match status" value="2"/>
</dbReference>
<dbReference type="GO" id="GO:0008233">
    <property type="term" value="F:peptidase activity"/>
    <property type="evidence" value="ECO:0007669"/>
    <property type="project" value="InterPro"/>
</dbReference>
<protein>
    <recommendedName>
        <fullName evidence="5">Calx-beta domain-containing protein</fullName>
    </recommendedName>
</protein>
<feature type="signal peptide" evidence="4">
    <location>
        <begin position="1"/>
        <end position="21"/>
    </location>
</feature>
<proteinExistence type="predicted"/>
<sequence length="1008" mass="111996">MKTFILLGMLFCLFAATHSSAMQPPTKKQLEKYKQDGSLAKRIDDAKSKGNHIIAPQLLQRSRQVLNQYLTHPLQNTNAQLSAIPGHLGLPTTGTVKTFTLLIDFSDAPAPSHQSKEVLYNHIYGEGLPERYPYESLKNFYQRSSYDQLTITGDVVGWYRLSKPRAEQDDAREMIKEALTALEQQGHDFSQYDNDGDGYIDYFSVVWTGEIGEWSSLWWGWQSSFNEPEYILSGKQLAAFSWQWLSGNNATDEFDPLTLIHETGHGLGLPDFYDYDDTVGPQGGTGGLDMMDATLGDHGAFSKFMLGWITPQVVGSSSHDIELAPSSQSKDALIIMPNLTLNDALSEYYVVQHRDRQGNDSHMYNTGLLIWHVDAKANEYGFSNNNSYTEQKLIRLVEADGLEEIEQLLGADADDYFQTGQTFASGTTPSSLGYQAATESVSISSMVITEQSSKIKAEISSLPVFSVLGITEQQIIRQTQPITVQSELDLAKVALYINGELIQEDNNAPFEFSLPYSGLTSGENQVQVNVYTHAQTMNVAQLTVYQFPTEAIPLVVSLQSRESALAISQTLLQLGYNSLSLTDVPALQATDTPVVFIDNTSQSALTATQNEHILSYIRSGGHVYYENFEWFWTSTPEFTDFTAQIGISYGDNWSQDSASLIGHEGSEQFGLSYTPEYKNDYILYTHLTSLDPKAKPIWHVDQLDVDVTLSNQIELGSVIASTARFSEIPASLRGVILTNYLTELSFTKEPAPLAIEFSNNAVSQSEAMDSFEITVTRNIIDANNRDFVLHTEAMDAQENVDFVAIGPVNYQFDEGQLTKTVTVSLIDNQTVDGSRQFKLLLTGENIGEQKELIVTITDNEIRGTIEFNTTAMVVNENQQTMNVEIKRVNGADDTLAYSIKTIDGSAKAGVDYELLETATELQNGVVSHSYTINILDNSVVDGTRQFSITLFSDYLSTESQVLIVSIENDDVKVIEPPIVVPPKKEESSGGTLYWFIVMLMACAIKRRY</sequence>
<keyword evidence="3" id="KW-0106">Calcium</keyword>
<keyword evidence="7" id="KW-1185">Reference proteome</keyword>
<name>A0A244CRJ3_PSEDV</name>
<comment type="caution">
    <text evidence="6">The sequence shown here is derived from an EMBL/GenBank/DDBJ whole genome shotgun (WGS) entry which is preliminary data.</text>
</comment>
<dbReference type="EMBL" id="MWPV01000002">
    <property type="protein sequence ID" value="OUL58231.1"/>
    <property type="molecule type" value="Genomic_DNA"/>
</dbReference>
<dbReference type="GO" id="GO:0007154">
    <property type="term" value="P:cell communication"/>
    <property type="evidence" value="ECO:0007669"/>
    <property type="project" value="InterPro"/>
</dbReference>
<feature type="domain" description="Calx-beta" evidence="5">
    <location>
        <begin position="852"/>
        <end position="951"/>
    </location>
</feature>
<organism evidence="6 7">
    <name type="scientific">Pseudoalteromonas ulvae</name>
    <dbReference type="NCBI Taxonomy" id="107327"/>
    <lineage>
        <taxon>Bacteria</taxon>
        <taxon>Pseudomonadati</taxon>
        <taxon>Pseudomonadota</taxon>
        <taxon>Gammaproteobacteria</taxon>
        <taxon>Alteromonadales</taxon>
        <taxon>Pseudoalteromonadaceae</taxon>
        <taxon>Pseudoalteromonas</taxon>
    </lineage>
</organism>